<dbReference type="Pfam" id="PF04909">
    <property type="entry name" value="Amidohydro_2"/>
    <property type="match status" value="1"/>
</dbReference>
<dbReference type="SUPFAM" id="SSF51556">
    <property type="entry name" value="Metallo-dependent hydrolases"/>
    <property type="match status" value="1"/>
</dbReference>
<dbReference type="Gene3D" id="3.20.20.140">
    <property type="entry name" value="Metal-dependent hydrolases"/>
    <property type="match status" value="1"/>
</dbReference>
<dbReference type="InterPro" id="IPR006680">
    <property type="entry name" value="Amidohydro-rel"/>
</dbReference>
<accession>A0A6A5SX33</accession>
<evidence type="ECO:0000259" key="4">
    <source>
        <dbReference type="Pfam" id="PF04909"/>
    </source>
</evidence>
<evidence type="ECO:0000256" key="3">
    <source>
        <dbReference type="RuleBase" id="RU366045"/>
    </source>
</evidence>
<protein>
    <recommendedName>
        <fullName evidence="4">Amidohydrolase-related domain-containing protein</fullName>
    </recommendedName>
</protein>
<dbReference type="PANTHER" id="PTHR21240:SF30">
    <property type="entry name" value="AMIDOHYDROLASE-RELATED DOMAIN-CONTAINING PROTEIN-RELATED"/>
    <property type="match status" value="1"/>
</dbReference>
<evidence type="ECO:0000313" key="5">
    <source>
        <dbReference type="EMBL" id="KAF1944470.1"/>
    </source>
</evidence>
<feature type="domain" description="Amidohydrolase-related" evidence="4">
    <location>
        <begin position="81"/>
        <end position="323"/>
    </location>
</feature>
<evidence type="ECO:0000256" key="1">
    <source>
        <dbReference type="ARBA" id="ARBA00022793"/>
    </source>
</evidence>
<dbReference type="EMBL" id="ML976016">
    <property type="protein sequence ID" value="KAF1944470.1"/>
    <property type="molecule type" value="Genomic_DNA"/>
</dbReference>
<dbReference type="InterPro" id="IPR032465">
    <property type="entry name" value="ACMSD"/>
</dbReference>
<dbReference type="OrthoDB" id="432010at2759"/>
<evidence type="ECO:0000313" key="6">
    <source>
        <dbReference type="Proteomes" id="UP000800038"/>
    </source>
</evidence>
<proteinExistence type="inferred from homology"/>
<dbReference type="AlphaFoldDB" id="A0A6A5SX33"/>
<dbReference type="GO" id="GO:0019748">
    <property type="term" value="P:secondary metabolic process"/>
    <property type="evidence" value="ECO:0007669"/>
    <property type="project" value="TreeGrafter"/>
</dbReference>
<keyword evidence="6" id="KW-1185">Reference proteome</keyword>
<dbReference type="GO" id="GO:0016831">
    <property type="term" value="F:carboxy-lyase activity"/>
    <property type="evidence" value="ECO:0007669"/>
    <property type="project" value="UniProtKB-KW"/>
</dbReference>
<name>A0A6A5SX33_9PLEO</name>
<evidence type="ECO:0000256" key="2">
    <source>
        <dbReference type="ARBA" id="ARBA00023239"/>
    </source>
</evidence>
<keyword evidence="2 3" id="KW-0456">Lyase</keyword>
<reference evidence="5" key="1">
    <citation type="journal article" date="2020" name="Stud. Mycol.">
        <title>101 Dothideomycetes genomes: a test case for predicting lifestyles and emergence of pathogens.</title>
        <authorList>
            <person name="Haridas S."/>
            <person name="Albert R."/>
            <person name="Binder M."/>
            <person name="Bloem J."/>
            <person name="Labutti K."/>
            <person name="Salamov A."/>
            <person name="Andreopoulos B."/>
            <person name="Baker S."/>
            <person name="Barry K."/>
            <person name="Bills G."/>
            <person name="Bluhm B."/>
            <person name="Cannon C."/>
            <person name="Castanera R."/>
            <person name="Culley D."/>
            <person name="Daum C."/>
            <person name="Ezra D."/>
            <person name="Gonzalez J."/>
            <person name="Henrissat B."/>
            <person name="Kuo A."/>
            <person name="Liang C."/>
            <person name="Lipzen A."/>
            <person name="Lutzoni F."/>
            <person name="Magnuson J."/>
            <person name="Mondo S."/>
            <person name="Nolan M."/>
            <person name="Ohm R."/>
            <person name="Pangilinan J."/>
            <person name="Park H.-J."/>
            <person name="Ramirez L."/>
            <person name="Alfaro M."/>
            <person name="Sun H."/>
            <person name="Tritt A."/>
            <person name="Yoshinaga Y."/>
            <person name="Zwiers L.-H."/>
            <person name="Turgeon B."/>
            <person name="Goodwin S."/>
            <person name="Spatafora J."/>
            <person name="Crous P."/>
            <person name="Grigoriev I."/>
        </authorList>
    </citation>
    <scope>NUCLEOTIDE SEQUENCE</scope>
    <source>
        <strain evidence="5">CBS 161.51</strain>
    </source>
</reference>
<organism evidence="5 6">
    <name type="scientific">Clathrospora elynae</name>
    <dbReference type="NCBI Taxonomy" id="706981"/>
    <lineage>
        <taxon>Eukaryota</taxon>
        <taxon>Fungi</taxon>
        <taxon>Dikarya</taxon>
        <taxon>Ascomycota</taxon>
        <taxon>Pezizomycotina</taxon>
        <taxon>Dothideomycetes</taxon>
        <taxon>Pleosporomycetidae</taxon>
        <taxon>Pleosporales</taxon>
        <taxon>Diademaceae</taxon>
        <taxon>Clathrospora</taxon>
    </lineage>
</organism>
<comment type="similarity">
    <text evidence="3">Belongs to the metallo-dependent hydrolases superfamily.</text>
</comment>
<gene>
    <name evidence="5" type="ORF">EJ02DRAFT_501365</name>
</gene>
<dbReference type="Proteomes" id="UP000800038">
    <property type="component" value="Unassembled WGS sequence"/>
</dbReference>
<dbReference type="GO" id="GO:0016787">
    <property type="term" value="F:hydrolase activity"/>
    <property type="evidence" value="ECO:0007669"/>
    <property type="project" value="InterPro"/>
</dbReference>
<dbReference type="InterPro" id="IPR032466">
    <property type="entry name" value="Metal_Hydrolase"/>
</dbReference>
<keyword evidence="1 3" id="KW-0210">Decarboxylase</keyword>
<sequence>MATANPANLFATLESYLVPSHPINASTSSDPAQPALHLLPPMTLTKLRNLGSVRVKDMRALGQSRQIISHIPFAAPPPICAYYNDAMQSAITMNNEKFAAIALLPTEGKEAARELQRCVGKYRFVGGMLGLSRDVKLDDGTFEELWKLAEQYRVPVVLRQMWPVGSEIEEYQNNLAATFQAPFLTHLHTSHTASPLPLLHLYLSSVFDRHPNLRLVLAHPAALPSLLPRIEHLLSSIPASDKPKRSFVDVWQHNIYLTTADVQDMSSLRALLEQIPIDRILYASNYPLEERGKELMEELRESGFLTKEEWERVAWGNAEGLFGKKGGAVKVGK</sequence>
<dbReference type="GO" id="GO:0005829">
    <property type="term" value="C:cytosol"/>
    <property type="evidence" value="ECO:0007669"/>
    <property type="project" value="TreeGrafter"/>
</dbReference>
<dbReference type="PANTHER" id="PTHR21240">
    <property type="entry name" value="2-AMINO-3-CARBOXYLMUCONATE-6-SEMIALDEHYDE DECARBOXYLASE"/>
    <property type="match status" value="1"/>
</dbReference>